<dbReference type="EMBL" id="NBIV01000016">
    <property type="protein sequence ID" value="PXF48165.1"/>
    <property type="molecule type" value="Genomic_DNA"/>
</dbReference>
<feature type="compositionally biased region" description="Low complexity" evidence="1">
    <location>
        <begin position="126"/>
        <end position="142"/>
    </location>
</feature>
<sequence>MEFCPSLSHTYSPVNVGNDKRGMSRKRTLHPTDAPLAKRYLNGALAAELRGLRISGTPIQSEPSVRNAFGVSFAPSTFYTPNFDSNNVSPTFAQCPNGVAFGDDFVRSLQSEPTPFAQKISEVPQPVVTDPDSSDSSSGSVTMSDVEYEHGQILNDASGNAVEDVTIEECDTEPSSENRLIVYRPPVRTSGNLVSRMNAVLPDTRSILRNPKTNEWMFVARSRPDNAKRKLALVPWEGDPQKKLCDSLGRPTRVIPMPWHDNATSDTIVETIDESTGVSYEDMKIEELSL</sequence>
<organism evidence="2 3">
    <name type="scientific">Gracilariopsis chorda</name>
    <dbReference type="NCBI Taxonomy" id="448386"/>
    <lineage>
        <taxon>Eukaryota</taxon>
        <taxon>Rhodophyta</taxon>
        <taxon>Florideophyceae</taxon>
        <taxon>Rhodymeniophycidae</taxon>
        <taxon>Gracilariales</taxon>
        <taxon>Gracilariaceae</taxon>
        <taxon>Gracilariopsis</taxon>
    </lineage>
</organism>
<proteinExistence type="predicted"/>
<evidence type="ECO:0000313" key="2">
    <source>
        <dbReference type="EMBL" id="PXF48165.1"/>
    </source>
</evidence>
<name>A0A2V3J1G4_9FLOR</name>
<dbReference type="AlphaFoldDB" id="A0A2V3J1G4"/>
<protein>
    <submittedName>
        <fullName evidence="2">Uncharacterized protein</fullName>
    </submittedName>
</protein>
<reference evidence="2 3" key="1">
    <citation type="journal article" date="2018" name="Mol. Biol. Evol.">
        <title>Analysis of the draft genome of the red seaweed Gracilariopsis chorda provides insights into genome size evolution in Rhodophyta.</title>
        <authorList>
            <person name="Lee J."/>
            <person name="Yang E.C."/>
            <person name="Graf L."/>
            <person name="Yang J.H."/>
            <person name="Qiu H."/>
            <person name="Zel Zion U."/>
            <person name="Chan C.X."/>
            <person name="Stephens T.G."/>
            <person name="Weber A.P.M."/>
            <person name="Boo G.H."/>
            <person name="Boo S.M."/>
            <person name="Kim K.M."/>
            <person name="Shin Y."/>
            <person name="Jung M."/>
            <person name="Lee S.J."/>
            <person name="Yim H.S."/>
            <person name="Lee J.H."/>
            <person name="Bhattacharya D."/>
            <person name="Yoon H.S."/>
        </authorList>
    </citation>
    <scope>NUCLEOTIDE SEQUENCE [LARGE SCALE GENOMIC DNA]</scope>
    <source>
        <strain evidence="2 3">SKKU-2015</strain>
        <tissue evidence="2">Whole body</tissue>
    </source>
</reference>
<keyword evidence="3" id="KW-1185">Reference proteome</keyword>
<comment type="caution">
    <text evidence="2">The sequence shown here is derived from an EMBL/GenBank/DDBJ whole genome shotgun (WGS) entry which is preliminary data.</text>
</comment>
<feature type="region of interest" description="Disordered" evidence="1">
    <location>
        <begin position="116"/>
        <end position="142"/>
    </location>
</feature>
<accession>A0A2V3J1G4</accession>
<gene>
    <name evidence="2" type="ORF">BWQ96_02117</name>
</gene>
<dbReference type="Proteomes" id="UP000247409">
    <property type="component" value="Unassembled WGS sequence"/>
</dbReference>
<dbReference type="OrthoDB" id="5085at2759"/>
<evidence type="ECO:0000256" key="1">
    <source>
        <dbReference type="SAM" id="MobiDB-lite"/>
    </source>
</evidence>
<evidence type="ECO:0000313" key="3">
    <source>
        <dbReference type="Proteomes" id="UP000247409"/>
    </source>
</evidence>